<name>A0A835QGP6_VANPL</name>
<accession>A0A835QGP6</accession>
<dbReference type="OrthoDB" id="10052040at2759"/>
<sequence>MRDHLFALSIKIKGAAKERREGAAEDYREWLERPVGSGTSGLPGWLMVGAAGGVRWDLTVLLQLGCLFRPKRVVPPPD</sequence>
<dbReference type="Proteomes" id="UP000636800">
    <property type="component" value="Unassembled WGS sequence"/>
</dbReference>
<reference evidence="1 2" key="1">
    <citation type="journal article" date="2020" name="Nat. Food">
        <title>A phased Vanilla planifolia genome enables genetic improvement of flavour and production.</title>
        <authorList>
            <person name="Hasing T."/>
            <person name="Tang H."/>
            <person name="Brym M."/>
            <person name="Khazi F."/>
            <person name="Huang T."/>
            <person name="Chambers A.H."/>
        </authorList>
    </citation>
    <scope>NUCLEOTIDE SEQUENCE [LARGE SCALE GENOMIC DNA]</scope>
    <source>
        <tissue evidence="1">Leaf</tissue>
    </source>
</reference>
<evidence type="ECO:0000313" key="2">
    <source>
        <dbReference type="Proteomes" id="UP000636800"/>
    </source>
</evidence>
<organism evidence="1 2">
    <name type="scientific">Vanilla planifolia</name>
    <name type="common">Vanilla</name>
    <dbReference type="NCBI Taxonomy" id="51239"/>
    <lineage>
        <taxon>Eukaryota</taxon>
        <taxon>Viridiplantae</taxon>
        <taxon>Streptophyta</taxon>
        <taxon>Embryophyta</taxon>
        <taxon>Tracheophyta</taxon>
        <taxon>Spermatophyta</taxon>
        <taxon>Magnoliopsida</taxon>
        <taxon>Liliopsida</taxon>
        <taxon>Asparagales</taxon>
        <taxon>Orchidaceae</taxon>
        <taxon>Vanilloideae</taxon>
        <taxon>Vanilleae</taxon>
        <taxon>Vanilla</taxon>
    </lineage>
</organism>
<dbReference type="AlphaFoldDB" id="A0A835QGP6"/>
<comment type="caution">
    <text evidence="1">The sequence shown here is derived from an EMBL/GenBank/DDBJ whole genome shotgun (WGS) entry which is preliminary data.</text>
</comment>
<proteinExistence type="predicted"/>
<dbReference type="EMBL" id="JADCNL010000008">
    <property type="protein sequence ID" value="KAG0470235.1"/>
    <property type="molecule type" value="Genomic_DNA"/>
</dbReference>
<evidence type="ECO:0000313" key="1">
    <source>
        <dbReference type="EMBL" id="KAG0470235.1"/>
    </source>
</evidence>
<gene>
    <name evidence="1" type="ORF">HPP92_016935</name>
</gene>
<protein>
    <submittedName>
        <fullName evidence="1">Uncharacterized protein</fullName>
    </submittedName>
</protein>
<keyword evidence="2" id="KW-1185">Reference proteome</keyword>